<dbReference type="AlphaFoldDB" id="V4LRN5"/>
<proteinExistence type="predicted"/>
<evidence type="ECO:0000313" key="2">
    <source>
        <dbReference type="EMBL" id="ESQ46474.1"/>
    </source>
</evidence>
<reference evidence="2 3" key="1">
    <citation type="journal article" date="2013" name="Front. Plant Sci.">
        <title>The Reference Genome of the Halophytic Plant Eutrema salsugineum.</title>
        <authorList>
            <person name="Yang R."/>
            <person name="Jarvis D.E."/>
            <person name="Chen H."/>
            <person name="Beilstein M.A."/>
            <person name="Grimwood J."/>
            <person name="Jenkins J."/>
            <person name="Shu S."/>
            <person name="Prochnik S."/>
            <person name="Xin M."/>
            <person name="Ma C."/>
            <person name="Schmutz J."/>
            <person name="Wing R.A."/>
            <person name="Mitchell-Olds T."/>
            <person name="Schumaker K.S."/>
            <person name="Wang X."/>
        </authorList>
    </citation>
    <scope>NUCLEOTIDE SEQUENCE [LARGE SCALE GENOMIC DNA]</scope>
</reference>
<accession>V4LRN5</accession>
<protein>
    <submittedName>
        <fullName evidence="2">Uncharacterized protein</fullName>
    </submittedName>
</protein>
<feature type="region of interest" description="Disordered" evidence="1">
    <location>
        <begin position="89"/>
        <end position="109"/>
    </location>
</feature>
<name>V4LRN5_EUTSA</name>
<sequence length="131" mass="15163">MRPRRYNRDEMLEIHNYEGVFSIEDDPTTGEHNRLRILATARNRVFNLDLSHSSLTAPLALIKMFVEQMFEDMPRCDELNAAKKVVQDLTGQNSKSRRTGRPQCLTSSSTFRPLGPALRHWRRLSSSCRES</sequence>
<dbReference type="EMBL" id="KI517426">
    <property type="protein sequence ID" value="ESQ46474.1"/>
    <property type="molecule type" value="Genomic_DNA"/>
</dbReference>
<evidence type="ECO:0000313" key="3">
    <source>
        <dbReference type="Proteomes" id="UP000030689"/>
    </source>
</evidence>
<dbReference type="KEGG" id="eus:EUTSA_v10000615mg"/>
<dbReference type="Proteomes" id="UP000030689">
    <property type="component" value="Unassembled WGS sequence"/>
</dbReference>
<keyword evidence="3" id="KW-1185">Reference proteome</keyword>
<evidence type="ECO:0000256" key="1">
    <source>
        <dbReference type="SAM" id="MobiDB-lite"/>
    </source>
</evidence>
<organism evidence="2 3">
    <name type="scientific">Eutrema salsugineum</name>
    <name type="common">Saltwater cress</name>
    <name type="synonym">Sisymbrium salsugineum</name>
    <dbReference type="NCBI Taxonomy" id="72664"/>
    <lineage>
        <taxon>Eukaryota</taxon>
        <taxon>Viridiplantae</taxon>
        <taxon>Streptophyta</taxon>
        <taxon>Embryophyta</taxon>
        <taxon>Tracheophyta</taxon>
        <taxon>Spermatophyta</taxon>
        <taxon>Magnoliopsida</taxon>
        <taxon>eudicotyledons</taxon>
        <taxon>Gunneridae</taxon>
        <taxon>Pentapetalae</taxon>
        <taxon>rosids</taxon>
        <taxon>malvids</taxon>
        <taxon>Brassicales</taxon>
        <taxon>Brassicaceae</taxon>
        <taxon>Eutremeae</taxon>
        <taxon>Eutrema</taxon>
    </lineage>
</organism>
<dbReference type="Gramene" id="ESQ46474">
    <property type="protein sequence ID" value="ESQ46474"/>
    <property type="gene ID" value="EUTSA_v10000615mg"/>
</dbReference>
<gene>
    <name evidence="2" type="ORF">EUTSA_v10000615mg</name>
</gene>